<evidence type="ECO:0000313" key="3">
    <source>
        <dbReference type="EMBL" id="WAR08849.1"/>
    </source>
</evidence>
<gene>
    <name evidence="3" type="ORF">MAR_018807</name>
</gene>
<keyword evidence="4" id="KW-1185">Reference proteome</keyword>
<proteinExistence type="predicted"/>
<feature type="compositionally biased region" description="Low complexity" evidence="2">
    <location>
        <begin position="436"/>
        <end position="451"/>
    </location>
</feature>
<feature type="compositionally biased region" description="Low complexity" evidence="2">
    <location>
        <begin position="388"/>
        <end position="401"/>
    </location>
</feature>
<feature type="compositionally biased region" description="Basic and acidic residues" evidence="2">
    <location>
        <begin position="345"/>
        <end position="383"/>
    </location>
</feature>
<sequence>YFPKCSPYFYTYVGVSKNIGKCCGGRPVKPLVTLLVTNNSRSHHGETLKAEIRISVQKPDIWSYTEFVGAAFIRSNIFDGEANQIQTMADTKTDADVDTTTSIMDSLLKEQEFSKLRQKIKHEKGTAQDSNEKERQSSLDTPDPSILSTSKKREKLEHFWKQDSRQRRRRRKQLTKSDVRNETARILEEFLQNQLRQQDVQTSHKYQRVVEVDVTETTTPSGGSSGYMASKSSLLREDSIPFADESDTELKRAESLPHDEIANIESMYAGKIRNKVSIKHEKSKSAPYAGTEDDYVNFGDRYGKKVRPTPPPPPGTPHTPSEKGSNRSSKEDVYVYQSVPYTGERTSEKSRAGSHKSNEGLKEHVTAFFGAREDERSTEESKPDSIFSSYTSSTDNNLDSSNLKKESKSDSSHKHGPDSVTSLIHRGDKVDKLPFSQSQSNDPSSDSSNQPVVRPKKFKNRKPTSLSLRHKDCSDSDTDSVKKPDAHGRKKKSMFKKARHQISTILRLKKPKASPDELENDEVDHSPKQKHRRQMEEKDADDDRAEDEADMFESDGFDVHEFAGNNVMEERHIHTDKHIHQTHSGKDRKTVLRTENTMESIDVIDHQDPSKNRHYDAHLRVRESSHGGFMGRLRSLTSRNKVKGSKSQQFPHSNNDNDGPHGDYSQMVTAEDEIKRHSSHLDIIDPEGNMIDRIYYDTTEDDVLPRNKSFDYRKQMEITERRFRGQNGDRLVRDCDTHSHMDMDLDTDGPVPEGPDISVEMEDDEDLYGKIAERLAHIGDNFLIERDIKSPCVSPRRKPSPEEEQKMVSESDTMEKSTLTPLEQEIRDELRAFADRLDDGMASNARQAAIRISGIVTYKHFQDVIEDTVGKEDGWAQIAAVFRFTKTAIQAAGAGGSLALSIKENSLRFIEDRFADWIVGQGGWDSMLSDDESDVDSELD</sequence>
<feature type="compositionally biased region" description="Polar residues" evidence="2">
    <location>
        <begin position="639"/>
        <end position="657"/>
    </location>
</feature>
<accession>A0ABY7EI76</accession>
<evidence type="ECO:0000256" key="1">
    <source>
        <dbReference type="ARBA" id="ARBA00022703"/>
    </source>
</evidence>
<evidence type="ECO:0000313" key="4">
    <source>
        <dbReference type="Proteomes" id="UP001164746"/>
    </source>
</evidence>
<dbReference type="Gene3D" id="1.10.437.10">
    <property type="entry name" value="Blc2-like"/>
    <property type="match status" value="1"/>
</dbReference>
<name>A0ABY7EI76_MYAAR</name>
<feature type="compositionally biased region" description="Basic and acidic residues" evidence="2">
    <location>
        <begin position="469"/>
        <end position="487"/>
    </location>
</feature>
<feature type="compositionally biased region" description="Basic and acidic residues" evidence="2">
    <location>
        <begin position="154"/>
        <end position="165"/>
    </location>
</feature>
<dbReference type="PROSITE" id="PS50062">
    <property type="entry name" value="BCL2_FAMILY"/>
    <property type="match status" value="1"/>
</dbReference>
<reference evidence="3" key="1">
    <citation type="submission" date="2022-11" db="EMBL/GenBank/DDBJ databases">
        <title>Centuries of genome instability and evolution in soft-shell clam transmissible cancer (bioRxiv).</title>
        <authorList>
            <person name="Hart S.F.M."/>
            <person name="Yonemitsu M.A."/>
            <person name="Giersch R.M."/>
            <person name="Beal B.F."/>
            <person name="Arriagada G."/>
            <person name="Davis B.W."/>
            <person name="Ostrander E.A."/>
            <person name="Goff S.P."/>
            <person name="Metzger M.J."/>
        </authorList>
    </citation>
    <scope>NUCLEOTIDE SEQUENCE</scope>
    <source>
        <strain evidence="3">MELC-2E11</strain>
        <tissue evidence="3">Siphon/mantle</tissue>
    </source>
</reference>
<feature type="region of interest" description="Disordered" evidence="2">
    <location>
        <begin position="120"/>
        <end position="179"/>
    </location>
</feature>
<feature type="compositionally biased region" description="Basic and acidic residues" evidence="2">
    <location>
        <begin position="402"/>
        <end position="417"/>
    </location>
</feature>
<feature type="compositionally biased region" description="Basic and acidic residues" evidence="2">
    <location>
        <begin position="123"/>
        <end position="137"/>
    </location>
</feature>
<dbReference type="Proteomes" id="UP001164746">
    <property type="component" value="Chromosome 6"/>
</dbReference>
<dbReference type="InterPro" id="IPR036834">
    <property type="entry name" value="Bcl-2-like_sf"/>
</dbReference>
<feature type="non-terminal residue" evidence="3">
    <location>
        <position position="940"/>
    </location>
</feature>
<feature type="region of interest" description="Disordered" evidence="2">
    <location>
        <begin position="639"/>
        <end position="665"/>
    </location>
</feature>
<dbReference type="InterPro" id="IPR002475">
    <property type="entry name" value="Bcl2-like"/>
</dbReference>
<feature type="compositionally biased region" description="Acidic residues" evidence="2">
    <location>
        <begin position="538"/>
        <end position="549"/>
    </location>
</feature>
<dbReference type="EMBL" id="CP111017">
    <property type="protein sequence ID" value="WAR08849.1"/>
    <property type="molecule type" value="Genomic_DNA"/>
</dbReference>
<feature type="compositionally biased region" description="Basic and acidic residues" evidence="2">
    <location>
        <begin position="320"/>
        <end position="333"/>
    </location>
</feature>
<organism evidence="3 4">
    <name type="scientific">Mya arenaria</name>
    <name type="common">Soft-shell clam</name>
    <dbReference type="NCBI Taxonomy" id="6604"/>
    <lineage>
        <taxon>Eukaryota</taxon>
        <taxon>Metazoa</taxon>
        <taxon>Spiralia</taxon>
        <taxon>Lophotrochozoa</taxon>
        <taxon>Mollusca</taxon>
        <taxon>Bivalvia</taxon>
        <taxon>Autobranchia</taxon>
        <taxon>Heteroconchia</taxon>
        <taxon>Euheterodonta</taxon>
        <taxon>Imparidentia</taxon>
        <taxon>Neoheterodontei</taxon>
        <taxon>Myida</taxon>
        <taxon>Myoidea</taxon>
        <taxon>Myidae</taxon>
        <taxon>Mya</taxon>
    </lineage>
</organism>
<feature type="compositionally biased region" description="Pro residues" evidence="2">
    <location>
        <begin position="308"/>
        <end position="317"/>
    </location>
</feature>
<evidence type="ECO:0000256" key="2">
    <source>
        <dbReference type="SAM" id="MobiDB-lite"/>
    </source>
</evidence>
<feature type="region of interest" description="Disordered" evidence="2">
    <location>
        <begin position="792"/>
        <end position="817"/>
    </location>
</feature>
<keyword evidence="1" id="KW-0053">Apoptosis</keyword>
<feature type="compositionally biased region" description="Basic and acidic residues" evidence="2">
    <location>
        <begin position="799"/>
        <end position="815"/>
    </location>
</feature>
<feature type="compositionally biased region" description="Basic residues" evidence="2">
    <location>
        <begin position="488"/>
        <end position="500"/>
    </location>
</feature>
<dbReference type="SUPFAM" id="SSF56854">
    <property type="entry name" value="Bcl-2 inhibitors of programmed cell death"/>
    <property type="match status" value="1"/>
</dbReference>
<protein>
    <submittedName>
        <fullName evidence="3">Uncharacterized protein</fullName>
    </submittedName>
</protein>
<feature type="region of interest" description="Disordered" evidence="2">
    <location>
        <begin position="278"/>
        <end position="549"/>
    </location>
</feature>